<reference evidence="1 2" key="1">
    <citation type="journal article" date="2024" name="G3 (Bethesda)">
        <title>Genome assembly of Hibiscus sabdariffa L. provides insights into metabolisms of medicinal natural products.</title>
        <authorList>
            <person name="Kim T."/>
        </authorList>
    </citation>
    <scope>NUCLEOTIDE SEQUENCE [LARGE SCALE GENOMIC DNA]</scope>
    <source>
        <strain evidence="1">TK-2024</strain>
        <tissue evidence="1">Old leaves</tissue>
    </source>
</reference>
<evidence type="ECO:0008006" key="3">
    <source>
        <dbReference type="Google" id="ProtNLM"/>
    </source>
</evidence>
<evidence type="ECO:0000313" key="1">
    <source>
        <dbReference type="EMBL" id="KAK9003744.1"/>
    </source>
</evidence>
<comment type="caution">
    <text evidence="1">The sequence shown here is derived from an EMBL/GenBank/DDBJ whole genome shotgun (WGS) entry which is preliminary data.</text>
</comment>
<gene>
    <name evidence="1" type="ORF">V6N11_018643</name>
</gene>
<sequence length="171" mass="19681">MTHDFLGLGMVELDQISSMFTVPWFFISLRELKTPGNIKWSMAYLTWIRYIRYVLSYPHGKVSVGETVEHLMPDCVFVQQLMRKLKLTIAFIQVVVWYSRNKLVRGGIKPVVDESVSFIVAFIHEQDNLGRVFTNPSATRESFWQAPPESMVKFNFDSAFNSSSQSATTGW</sequence>
<protein>
    <recommendedName>
        <fullName evidence="3">Aminotransferase-like plant mobile domain-containing protein</fullName>
    </recommendedName>
</protein>
<proteinExistence type="predicted"/>
<organism evidence="1 2">
    <name type="scientific">Hibiscus sabdariffa</name>
    <name type="common">roselle</name>
    <dbReference type="NCBI Taxonomy" id="183260"/>
    <lineage>
        <taxon>Eukaryota</taxon>
        <taxon>Viridiplantae</taxon>
        <taxon>Streptophyta</taxon>
        <taxon>Embryophyta</taxon>
        <taxon>Tracheophyta</taxon>
        <taxon>Spermatophyta</taxon>
        <taxon>Magnoliopsida</taxon>
        <taxon>eudicotyledons</taxon>
        <taxon>Gunneridae</taxon>
        <taxon>Pentapetalae</taxon>
        <taxon>rosids</taxon>
        <taxon>malvids</taxon>
        <taxon>Malvales</taxon>
        <taxon>Malvaceae</taxon>
        <taxon>Malvoideae</taxon>
        <taxon>Hibiscus</taxon>
    </lineage>
</organism>
<accession>A0ABR2QT37</accession>
<dbReference type="EMBL" id="JBBPBN010000032">
    <property type="protein sequence ID" value="KAK9003744.1"/>
    <property type="molecule type" value="Genomic_DNA"/>
</dbReference>
<dbReference type="Proteomes" id="UP001396334">
    <property type="component" value="Unassembled WGS sequence"/>
</dbReference>
<keyword evidence="2" id="KW-1185">Reference proteome</keyword>
<name>A0ABR2QT37_9ROSI</name>
<evidence type="ECO:0000313" key="2">
    <source>
        <dbReference type="Proteomes" id="UP001396334"/>
    </source>
</evidence>